<feature type="domain" description="Glycosyltransferase 2-like" evidence="14">
    <location>
        <begin position="64"/>
        <end position="244"/>
    </location>
</feature>
<evidence type="ECO:0000256" key="13">
    <source>
        <dbReference type="SAM" id="Phobius"/>
    </source>
</evidence>
<feature type="transmembrane region" description="Helical" evidence="13">
    <location>
        <begin position="6"/>
        <end position="25"/>
    </location>
</feature>
<accession>A0ABP0N4N4</accession>
<comment type="pathway">
    <text evidence="2">Protein modification; protein glycosylation.</text>
</comment>
<dbReference type="EMBL" id="CAXAMM010025925">
    <property type="protein sequence ID" value="CAK9057874.1"/>
    <property type="molecule type" value="Genomic_DNA"/>
</dbReference>
<comment type="caution">
    <text evidence="15">The sequence shown here is derived from an EMBL/GenBank/DDBJ whole genome shotgun (WGS) entry which is preliminary data.</text>
</comment>
<feature type="transmembrane region" description="Helical" evidence="13">
    <location>
        <begin position="203"/>
        <end position="221"/>
    </location>
</feature>
<evidence type="ECO:0000259" key="14">
    <source>
        <dbReference type="Pfam" id="PF00535"/>
    </source>
</evidence>
<keyword evidence="16" id="KW-1185">Reference proteome</keyword>
<dbReference type="InterPro" id="IPR035518">
    <property type="entry name" value="DPG_synthase"/>
</dbReference>
<evidence type="ECO:0000256" key="7">
    <source>
        <dbReference type="ARBA" id="ARBA00022692"/>
    </source>
</evidence>
<evidence type="ECO:0000256" key="5">
    <source>
        <dbReference type="ARBA" id="ARBA00022676"/>
    </source>
</evidence>
<evidence type="ECO:0000256" key="1">
    <source>
        <dbReference type="ARBA" id="ARBA00004389"/>
    </source>
</evidence>
<evidence type="ECO:0000256" key="6">
    <source>
        <dbReference type="ARBA" id="ARBA00022679"/>
    </source>
</evidence>
<keyword evidence="6" id="KW-0808">Transferase</keyword>
<evidence type="ECO:0000256" key="9">
    <source>
        <dbReference type="ARBA" id="ARBA00022968"/>
    </source>
</evidence>
<evidence type="ECO:0000313" key="15">
    <source>
        <dbReference type="EMBL" id="CAK9057874.1"/>
    </source>
</evidence>
<keyword evidence="11 13" id="KW-0472">Membrane</keyword>
<comment type="similarity">
    <text evidence="3">Belongs to the glycosyltransferase 2 family.</text>
</comment>
<reference evidence="15 16" key="1">
    <citation type="submission" date="2024-02" db="EMBL/GenBank/DDBJ databases">
        <authorList>
            <person name="Chen Y."/>
            <person name="Shah S."/>
            <person name="Dougan E. K."/>
            <person name="Thang M."/>
            <person name="Chan C."/>
        </authorList>
    </citation>
    <scope>NUCLEOTIDE SEQUENCE [LARGE SCALE GENOMIC DNA]</scope>
</reference>
<name>A0ABP0N4N4_9DINO</name>
<comment type="catalytic activity">
    <reaction evidence="12">
        <text>a di-trans,poly-cis-dolichyl phosphate + UDP-alpha-D-glucose = a di-trans,poly-cis-dolichyl beta-D-glucosyl phosphate + UDP</text>
        <dbReference type="Rhea" id="RHEA:15401"/>
        <dbReference type="Rhea" id="RHEA-COMP:19498"/>
        <dbReference type="Rhea" id="RHEA-COMP:19502"/>
        <dbReference type="ChEBI" id="CHEBI:57525"/>
        <dbReference type="ChEBI" id="CHEBI:57683"/>
        <dbReference type="ChEBI" id="CHEBI:58223"/>
        <dbReference type="ChEBI" id="CHEBI:58885"/>
        <dbReference type="EC" id="2.4.1.117"/>
    </reaction>
    <physiologicalReaction direction="left-to-right" evidence="12">
        <dbReference type="Rhea" id="RHEA:15402"/>
    </physiologicalReaction>
</comment>
<keyword evidence="10 13" id="KW-1133">Transmembrane helix</keyword>
<protein>
    <recommendedName>
        <fullName evidence="4">dolichyl-phosphate beta-glucosyltransferase</fullName>
        <ecNumber evidence="4">2.4.1.117</ecNumber>
    </recommendedName>
</protein>
<evidence type="ECO:0000256" key="11">
    <source>
        <dbReference type="ARBA" id="ARBA00023136"/>
    </source>
</evidence>
<organism evidence="15 16">
    <name type="scientific">Durusdinium trenchii</name>
    <dbReference type="NCBI Taxonomy" id="1381693"/>
    <lineage>
        <taxon>Eukaryota</taxon>
        <taxon>Sar</taxon>
        <taxon>Alveolata</taxon>
        <taxon>Dinophyceae</taxon>
        <taxon>Suessiales</taxon>
        <taxon>Symbiodiniaceae</taxon>
        <taxon>Durusdinium</taxon>
    </lineage>
</organism>
<dbReference type="Proteomes" id="UP001642464">
    <property type="component" value="Unassembled WGS sequence"/>
</dbReference>
<sequence length="314" mass="34727">MEVFILLAFGLTTVAIVAFFLKPYWDWRCSCSKPLESQISRTSFQCSPGELVPAPWKAPEVVLSVVVPAYNEEYRLPQMLDETLAYLESRGGATSFSYEVIVVDDGSSDGTYAAALSTSRDASLQHGEVRIIKLLVNRGKGFAVRAGMLAARGQLLLMADADGATSIRDLERLERALGPKEDAPQIAFGSRHHLREEALTKRAWYRNVLMVGFHFAVWILVGGSVKDTQCGFKLFKANAAKQIFASLHLYRWAFDIEVLILARILGKSVTEVPVTWVEMPGSKLNLLTGAVTMLRDMALVQVLYAVGIWQPSVL</sequence>
<proteinExistence type="inferred from homology"/>
<gene>
    <name evidence="15" type="ORF">SCF082_LOCUS30968</name>
</gene>
<evidence type="ECO:0000256" key="2">
    <source>
        <dbReference type="ARBA" id="ARBA00004922"/>
    </source>
</evidence>
<dbReference type="InterPro" id="IPR029044">
    <property type="entry name" value="Nucleotide-diphossugar_trans"/>
</dbReference>
<evidence type="ECO:0000313" key="16">
    <source>
        <dbReference type="Proteomes" id="UP001642464"/>
    </source>
</evidence>
<keyword evidence="9" id="KW-0735">Signal-anchor</keyword>
<dbReference type="PANTHER" id="PTHR10859:SF91">
    <property type="entry name" value="DOLICHYL-PHOSPHATE BETA-GLUCOSYLTRANSFERASE"/>
    <property type="match status" value="1"/>
</dbReference>
<dbReference type="InterPro" id="IPR001173">
    <property type="entry name" value="Glyco_trans_2-like"/>
</dbReference>
<evidence type="ECO:0000256" key="8">
    <source>
        <dbReference type="ARBA" id="ARBA00022824"/>
    </source>
</evidence>
<dbReference type="CDD" id="cd04188">
    <property type="entry name" value="DPG_synthase"/>
    <property type="match status" value="1"/>
</dbReference>
<dbReference type="EC" id="2.4.1.117" evidence="4"/>
<comment type="subcellular location">
    <subcellularLocation>
        <location evidence="1">Endoplasmic reticulum membrane</location>
        <topology evidence="1">Single-pass membrane protein</topology>
    </subcellularLocation>
</comment>
<dbReference type="PANTHER" id="PTHR10859">
    <property type="entry name" value="GLYCOSYL TRANSFERASE"/>
    <property type="match status" value="1"/>
</dbReference>
<keyword evidence="8" id="KW-0256">Endoplasmic reticulum</keyword>
<dbReference type="SUPFAM" id="SSF53448">
    <property type="entry name" value="Nucleotide-diphospho-sugar transferases"/>
    <property type="match status" value="1"/>
</dbReference>
<evidence type="ECO:0000256" key="10">
    <source>
        <dbReference type="ARBA" id="ARBA00022989"/>
    </source>
</evidence>
<keyword evidence="7 13" id="KW-0812">Transmembrane</keyword>
<evidence type="ECO:0000256" key="4">
    <source>
        <dbReference type="ARBA" id="ARBA00012583"/>
    </source>
</evidence>
<dbReference type="Gene3D" id="3.90.550.10">
    <property type="entry name" value="Spore Coat Polysaccharide Biosynthesis Protein SpsA, Chain A"/>
    <property type="match status" value="1"/>
</dbReference>
<evidence type="ECO:0000256" key="3">
    <source>
        <dbReference type="ARBA" id="ARBA00006739"/>
    </source>
</evidence>
<dbReference type="Pfam" id="PF00535">
    <property type="entry name" value="Glycos_transf_2"/>
    <property type="match status" value="1"/>
</dbReference>
<keyword evidence="5" id="KW-0328">Glycosyltransferase</keyword>
<evidence type="ECO:0000256" key="12">
    <source>
        <dbReference type="ARBA" id="ARBA00045097"/>
    </source>
</evidence>